<dbReference type="EMBL" id="JAAALK010000290">
    <property type="protein sequence ID" value="KAG8047680.1"/>
    <property type="molecule type" value="Genomic_DNA"/>
</dbReference>
<comment type="caution">
    <text evidence="3">The sequence shown here is derived from an EMBL/GenBank/DDBJ whole genome shotgun (WGS) entry which is preliminary data.</text>
</comment>
<feature type="domain" description="Reverse transcriptase Ty1/copia-type" evidence="2">
    <location>
        <begin position="146"/>
        <end position="359"/>
    </location>
</feature>
<dbReference type="Proteomes" id="UP000729402">
    <property type="component" value="Unassembled WGS sequence"/>
</dbReference>
<evidence type="ECO:0000259" key="2">
    <source>
        <dbReference type="Pfam" id="PF07727"/>
    </source>
</evidence>
<evidence type="ECO:0000313" key="4">
    <source>
        <dbReference type="Proteomes" id="UP000729402"/>
    </source>
</evidence>
<organism evidence="3 4">
    <name type="scientific">Zizania palustris</name>
    <name type="common">Northern wild rice</name>
    <dbReference type="NCBI Taxonomy" id="103762"/>
    <lineage>
        <taxon>Eukaryota</taxon>
        <taxon>Viridiplantae</taxon>
        <taxon>Streptophyta</taxon>
        <taxon>Embryophyta</taxon>
        <taxon>Tracheophyta</taxon>
        <taxon>Spermatophyta</taxon>
        <taxon>Magnoliopsida</taxon>
        <taxon>Liliopsida</taxon>
        <taxon>Poales</taxon>
        <taxon>Poaceae</taxon>
        <taxon>BOP clade</taxon>
        <taxon>Oryzoideae</taxon>
        <taxon>Oryzeae</taxon>
        <taxon>Zizaniinae</taxon>
        <taxon>Zizania</taxon>
    </lineage>
</organism>
<feature type="compositionally biased region" description="Low complexity" evidence="1">
    <location>
        <begin position="21"/>
        <end position="32"/>
    </location>
</feature>
<gene>
    <name evidence="3" type="ORF">GUJ93_ZPchr0008g13842</name>
</gene>
<dbReference type="InterPro" id="IPR013103">
    <property type="entry name" value="RVT_2"/>
</dbReference>
<feature type="region of interest" description="Disordered" evidence="1">
    <location>
        <begin position="1"/>
        <end position="51"/>
    </location>
</feature>
<name>A0A8J5RPD3_ZIZPA</name>
<accession>A0A8J5RPD3</accession>
<dbReference type="Pfam" id="PF07727">
    <property type="entry name" value="RVT_2"/>
    <property type="match status" value="1"/>
</dbReference>
<dbReference type="AlphaFoldDB" id="A0A8J5RPD3"/>
<proteinExistence type="predicted"/>
<evidence type="ECO:0000256" key="1">
    <source>
        <dbReference type="SAM" id="MobiDB-lite"/>
    </source>
</evidence>
<reference evidence="3" key="1">
    <citation type="journal article" date="2021" name="bioRxiv">
        <title>Whole Genome Assembly and Annotation of Northern Wild Rice, Zizania palustris L., Supports a Whole Genome Duplication in the Zizania Genus.</title>
        <authorList>
            <person name="Haas M."/>
            <person name="Kono T."/>
            <person name="Macchietto M."/>
            <person name="Millas R."/>
            <person name="McGilp L."/>
            <person name="Shao M."/>
            <person name="Duquette J."/>
            <person name="Hirsch C.N."/>
            <person name="Kimball J."/>
        </authorList>
    </citation>
    <scope>NUCLEOTIDE SEQUENCE</scope>
    <source>
        <tissue evidence="3">Fresh leaf tissue</tissue>
    </source>
</reference>
<evidence type="ECO:0000313" key="3">
    <source>
        <dbReference type="EMBL" id="KAG8047680.1"/>
    </source>
</evidence>
<protein>
    <recommendedName>
        <fullName evidence="2">Reverse transcriptase Ty1/copia-type domain-containing protein</fullName>
    </recommendedName>
</protein>
<keyword evidence="4" id="KW-1185">Reference proteome</keyword>
<dbReference type="OrthoDB" id="1930494at2759"/>
<reference evidence="3" key="2">
    <citation type="submission" date="2021-02" db="EMBL/GenBank/DDBJ databases">
        <authorList>
            <person name="Kimball J.A."/>
            <person name="Haas M.W."/>
            <person name="Macchietto M."/>
            <person name="Kono T."/>
            <person name="Duquette J."/>
            <person name="Shao M."/>
        </authorList>
    </citation>
    <scope>NUCLEOTIDE SEQUENCE</scope>
    <source>
        <tissue evidence="3">Fresh leaf tissue</tissue>
    </source>
</reference>
<sequence>MTVPMGFGVSGGRESKEKTSEPSSPISPMSPTSVPPQTPTPTTGGHESLIPIKAAPLGSPGVSIEFVLHPGGALNLDGEHDNDTPLRFRTLDNVLGPSSLPGWARHSLDVELLLAFGDEPTTFEEARSEEIWRKAMAEEMYSIEQNGTWNLVDLPPDHRPIGLKWIDKIKRNEKGSIVKYKARLVAKGYIQQVGIDYAEVFAPIARMESVRMVLAMAARGGWYVHHMDVKLAFLNGDLQEEVYVQQPPGFVAAGHEGKVLRLKKALYKLKQVSHAWNQKLDSSQRDLGFIRCASEHGLYTRGVAMSRVIVGVYIDDLIITGSCTKEVKAFKDEMKCLFRMSDLGLLSYYLGIEVKQNRGASL</sequence>